<keyword evidence="18" id="KW-1185">Reference proteome</keyword>
<feature type="binding site" evidence="13">
    <location>
        <begin position="35"/>
        <end position="39"/>
    </location>
    <ligand>
        <name>GTP</name>
        <dbReference type="ChEBI" id="CHEBI:37565"/>
        <label>2</label>
    </ligand>
</feature>
<protein>
    <recommendedName>
        <fullName evidence="12 15">Ferrous iron transport protein B</fullName>
    </recommendedName>
</protein>
<feature type="transmembrane region" description="Helical" evidence="15">
    <location>
        <begin position="449"/>
        <end position="470"/>
    </location>
</feature>
<feature type="binding site" evidence="13">
    <location>
        <begin position="121"/>
        <end position="124"/>
    </location>
    <ligand>
        <name>GTP</name>
        <dbReference type="ChEBI" id="CHEBI:37565"/>
        <label>1</label>
    </ligand>
</feature>
<dbReference type="Pfam" id="PF07670">
    <property type="entry name" value="Gate"/>
    <property type="match status" value="2"/>
</dbReference>
<comment type="caution">
    <text evidence="15">Lacks conserved residue(s) required for the propagation of feature annotation.</text>
</comment>
<feature type="transmembrane region" description="Helical" evidence="15">
    <location>
        <begin position="410"/>
        <end position="437"/>
    </location>
</feature>
<dbReference type="Pfam" id="PF07664">
    <property type="entry name" value="FeoB_C"/>
    <property type="match status" value="1"/>
</dbReference>
<evidence type="ECO:0000256" key="6">
    <source>
        <dbReference type="ARBA" id="ARBA00022741"/>
    </source>
</evidence>
<dbReference type="InterPro" id="IPR006073">
    <property type="entry name" value="GTP-bd"/>
</dbReference>
<keyword evidence="6 13" id="KW-0547">Nucleotide-binding</keyword>
<evidence type="ECO:0000256" key="2">
    <source>
        <dbReference type="ARBA" id="ARBA00022448"/>
    </source>
</evidence>
<keyword evidence="5 15" id="KW-0812">Transmembrane</keyword>
<keyword evidence="11 15" id="KW-0472">Membrane</keyword>
<evidence type="ECO:0000313" key="17">
    <source>
        <dbReference type="EMBL" id="KAA5534018.1"/>
    </source>
</evidence>
<comment type="similarity">
    <text evidence="15">Belongs to the TRAFAC class TrmE-Era-EngA-EngB-Septin-like GTPase superfamily. FeoB GTPase (TC 9.A.8) family.</text>
</comment>
<feature type="transmembrane region" description="Helical" evidence="15">
    <location>
        <begin position="276"/>
        <end position="299"/>
    </location>
</feature>
<dbReference type="InterPro" id="IPR030389">
    <property type="entry name" value="G_FEOB_dom"/>
</dbReference>
<feature type="binding site" evidence="14">
    <location>
        <position position="25"/>
    </location>
    <ligand>
        <name>Mg(2+)</name>
        <dbReference type="ChEBI" id="CHEBI:18420"/>
        <label>2</label>
    </ligand>
</feature>
<evidence type="ECO:0000256" key="14">
    <source>
        <dbReference type="PIRSR" id="PIRSR603373-2"/>
    </source>
</evidence>
<evidence type="ECO:0000256" key="11">
    <source>
        <dbReference type="ARBA" id="ARBA00023136"/>
    </source>
</evidence>
<feature type="transmembrane region" description="Helical" evidence="15">
    <location>
        <begin position="332"/>
        <end position="356"/>
    </location>
</feature>
<dbReference type="Gene3D" id="3.40.50.300">
    <property type="entry name" value="P-loop containing nucleotide triphosphate hydrolases"/>
    <property type="match status" value="1"/>
</dbReference>
<evidence type="ECO:0000256" key="8">
    <source>
        <dbReference type="ARBA" id="ARBA00023004"/>
    </source>
</evidence>
<dbReference type="GO" id="GO:0015093">
    <property type="term" value="F:ferrous iron transmembrane transporter activity"/>
    <property type="evidence" value="ECO:0007669"/>
    <property type="project" value="UniProtKB-UniRule"/>
</dbReference>
<dbReference type="InterPro" id="IPR027417">
    <property type="entry name" value="P-loop_NTPase"/>
</dbReference>
<feature type="binding site" evidence="13">
    <location>
        <begin position="10"/>
        <end position="17"/>
    </location>
    <ligand>
        <name>GTP</name>
        <dbReference type="ChEBI" id="CHEBI:37565"/>
        <label>1</label>
    </ligand>
</feature>
<evidence type="ECO:0000256" key="3">
    <source>
        <dbReference type="ARBA" id="ARBA00022475"/>
    </source>
</evidence>
<comment type="subcellular location">
    <subcellularLocation>
        <location evidence="15">Cell inner membrane</location>
        <topology evidence="15">Multi-pass membrane protein</topology>
    </subcellularLocation>
    <subcellularLocation>
        <location evidence="1">Cell membrane</location>
        <topology evidence="1">Multi-pass membrane protein</topology>
    </subcellularLocation>
</comment>
<evidence type="ECO:0000256" key="1">
    <source>
        <dbReference type="ARBA" id="ARBA00004651"/>
    </source>
</evidence>
<accession>A0A5M6CFN3</accession>
<dbReference type="PRINTS" id="PR00326">
    <property type="entry name" value="GTP1OBG"/>
</dbReference>
<evidence type="ECO:0000256" key="10">
    <source>
        <dbReference type="ARBA" id="ARBA00023134"/>
    </source>
</evidence>
<feature type="transmembrane region" description="Helical" evidence="15">
    <location>
        <begin position="642"/>
        <end position="660"/>
    </location>
</feature>
<evidence type="ECO:0000256" key="4">
    <source>
        <dbReference type="ARBA" id="ARBA00022496"/>
    </source>
</evidence>
<evidence type="ECO:0000256" key="9">
    <source>
        <dbReference type="ARBA" id="ARBA00023065"/>
    </source>
</evidence>
<keyword evidence="4 15" id="KW-0410">Iron transport</keyword>
<evidence type="ECO:0000259" key="16">
    <source>
        <dbReference type="PROSITE" id="PS51711"/>
    </source>
</evidence>
<dbReference type="InterPro" id="IPR011640">
    <property type="entry name" value="Fe2_transport_prot_B_C"/>
</dbReference>
<evidence type="ECO:0000256" key="15">
    <source>
        <dbReference type="RuleBase" id="RU362098"/>
    </source>
</evidence>
<feature type="binding site" evidence="14">
    <location>
        <position position="22"/>
    </location>
    <ligand>
        <name>Mg(2+)</name>
        <dbReference type="ChEBI" id="CHEBI:18420"/>
        <label>1</label>
    </ligand>
</feature>
<keyword evidence="14" id="KW-0479">Metal-binding</keyword>
<proteinExistence type="inferred from homology"/>
<feature type="transmembrane region" description="Helical" evidence="15">
    <location>
        <begin position="680"/>
        <end position="702"/>
    </location>
</feature>
<keyword evidence="7 15" id="KW-1133">Transmembrane helix</keyword>
<dbReference type="RefSeq" id="WP_150012821.1">
    <property type="nucleotide sequence ID" value="NZ_VWSG01000007.1"/>
</dbReference>
<keyword evidence="2 15" id="KW-0813">Transport</keyword>
<keyword evidence="8 15" id="KW-0408">Iron</keyword>
<gene>
    <name evidence="17" type="primary">feoB</name>
    <name evidence="17" type="ORF">F0460_10090</name>
</gene>
<name>A0A5M6CFN3_9FLAO</name>
<sequence length="703" mass="78326">MKQLKVALIGNPNVGKTSVFNALTGLNQHVGNYPGVTVERKIGTATLAKDTKAHIIDLPGVYSVNPNSKDEEIALNAIFDASNKDFPDVIVVVAEVENLKRNLLLFTQVKDLGFPTILALNMADQMEKKGISIDVPALEKALDTKIVLISARKNEGIDELKQAVLNYSNYNTNSVFDLKSIDESYFTLLGHLYPNQNPYKVWLTQTGVFQFEQLSPVVSSSSTVQKSETELKKLQQRETIKRYQFINKILKDTYKIDTSKATDIRMKFDRILTHKFWGYIIFFFVLLLIYGSIFELAAFPMDFVDGLFADLSSWTSANLPEGKLTELLADGVIPGLGGVLMFVPQIAILFFLISILEETGYMSRVVFIMDRIMKPFGLSGKSVVPLVSGTACAIPAIMSARNIENPKERLITMLVTPFTTCSARIPVYIIIISLIIPKTYILGFVPLQAFVMTMMYVLGFLAALLSGLVLSKIIKADRKSFFVIEMPTYKAPILKNVFLNMYEKVVSYVVGAGKIILALSVILWFLGSHGPSDTFGNAEEMVAEKQMNERLTERLTEEQLASEIAGYQLEHSYIGIIGRTIEPVFRPLGYDWKISIAVLTSFAAREVFVGNLATLYNLGEEAAEDETKIIDRMANEKRADGTPVYTVATGISLLLFYAFAMQCLSTVGVTKKETNSWKWTFVQLVFMTAVAYVAALIAYQLLK</sequence>
<dbReference type="CDD" id="cd01879">
    <property type="entry name" value="FeoB"/>
    <property type="match status" value="1"/>
</dbReference>
<dbReference type="AlphaFoldDB" id="A0A5M6CFN3"/>
<dbReference type="InterPro" id="IPR011642">
    <property type="entry name" value="Gate_dom"/>
</dbReference>
<dbReference type="GO" id="GO:0005525">
    <property type="term" value="F:GTP binding"/>
    <property type="evidence" value="ECO:0007669"/>
    <property type="project" value="UniProtKB-KW"/>
</dbReference>
<feature type="binding site" evidence="14">
    <location>
        <position position="21"/>
    </location>
    <ligand>
        <name>Mg(2+)</name>
        <dbReference type="ChEBI" id="CHEBI:18420"/>
        <label>2</label>
    </ligand>
</feature>
<comment type="caution">
    <text evidence="17">The sequence shown here is derived from an EMBL/GenBank/DDBJ whole genome shotgun (WGS) entry which is preliminary data.</text>
</comment>
<dbReference type="PROSITE" id="PS51711">
    <property type="entry name" value="G_FEOB"/>
    <property type="match status" value="1"/>
</dbReference>
<feature type="domain" description="FeoB-type G" evidence="16">
    <location>
        <begin position="3"/>
        <end position="170"/>
    </location>
</feature>
<keyword evidence="3" id="KW-1003">Cell membrane</keyword>
<feature type="binding site" evidence="14">
    <location>
        <position position="24"/>
    </location>
    <ligand>
        <name>Mg(2+)</name>
        <dbReference type="ChEBI" id="CHEBI:18420"/>
        <label>2</label>
    </ligand>
</feature>
<evidence type="ECO:0000256" key="5">
    <source>
        <dbReference type="ARBA" id="ARBA00022692"/>
    </source>
</evidence>
<keyword evidence="10 13" id="KW-0342">GTP-binding</keyword>
<feature type="transmembrane region" description="Helical" evidence="15">
    <location>
        <begin position="505"/>
        <end position="526"/>
    </location>
</feature>
<feature type="binding site" evidence="13">
    <location>
        <begin position="57"/>
        <end position="60"/>
    </location>
    <ligand>
        <name>GTP</name>
        <dbReference type="ChEBI" id="CHEBI:37565"/>
        <label>1</label>
    </ligand>
</feature>
<evidence type="ECO:0000313" key="18">
    <source>
        <dbReference type="Proteomes" id="UP000325141"/>
    </source>
</evidence>
<dbReference type="SUPFAM" id="SSF52540">
    <property type="entry name" value="P-loop containing nucleoside triphosphate hydrolases"/>
    <property type="match status" value="1"/>
</dbReference>
<dbReference type="Proteomes" id="UP000325141">
    <property type="component" value="Unassembled WGS sequence"/>
</dbReference>
<dbReference type="EMBL" id="VWSG01000007">
    <property type="protein sequence ID" value="KAA5534018.1"/>
    <property type="molecule type" value="Genomic_DNA"/>
</dbReference>
<dbReference type="GO" id="GO:0005886">
    <property type="term" value="C:plasma membrane"/>
    <property type="evidence" value="ECO:0007669"/>
    <property type="project" value="UniProtKB-SubCell"/>
</dbReference>
<keyword evidence="9" id="KW-0406">Ion transport</keyword>
<evidence type="ECO:0000256" key="13">
    <source>
        <dbReference type="PIRSR" id="PIRSR603373-1"/>
    </source>
</evidence>
<comment type="function">
    <text evidence="15">Probable transporter of a GTP-driven Fe(2+) uptake system.</text>
</comment>
<evidence type="ECO:0000256" key="7">
    <source>
        <dbReference type="ARBA" id="ARBA00022989"/>
    </source>
</evidence>
<dbReference type="PANTHER" id="PTHR43185">
    <property type="entry name" value="FERROUS IRON TRANSPORT PROTEIN B"/>
    <property type="match status" value="1"/>
</dbReference>
<dbReference type="NCBIfam" id="TIGR00437">
    <property type="entry name" value="feoB"/>
    <property type="match status" value="1"/>
</dbReference>
<organism evidence="17 18">
    <name type="scientific">Paenimyroides baculatum</name>
    <dbReference type="NCBI Taxonomy" id="2608000"/>
    <lineage>
        <taxon>Bacteria</taxon>
        <taxon>Pseudomonadati</taxon>
        <taxon>Bacteroidota</taxon>
        <taxon>Flavobacteriia</taxon>
        <taxon>Flavobacteriales</taxon>
        <taxon>Flavobacteriaceae</taxon>
        <taxon>Paenimyroides</taxon>
    </lineage>
</organism>
<keyword evidence="14" id="KW-0460">Magnesium</keyword>
<reference evidence="17 18" key="1">
    <citation type="submission" date="2019-09" db="EMBL/GenBank/DDBJ databases">
        <title>Genome sequence and assembly of Flavobacterium sp.</title>
        <authorList>
            <person name="Chhetri G."/>
        </authorList>
    </citation>
    <scope>NUCLEOTIDE SEQUENCE [LARGE SCALE GENOMIC DNA]</scope>
    <source>
        <strain evidence="17 18">SNL9</strain>
    </source>
</reference>
<evidence type="ECO:0000256" key="12">
    <source>
        <dbReference type="NCBIfam" id="TIGR00437"/>
    </source>
</evidence>
<dbReference type="GO" id="GO:0046872">
    <property type="term" value="F:metal ion binding"/>
    <property type="evidence" value="ECO:0007669"/>
    <property type="project" value="UniProtKB-KW"/>
</dbReference>
<dbReference type="Pfam" id="PF02421">
    <property type="entry name" value="FeoB_N"/>
    <property type="match status" value="1"/>
</dbReference>
<dbReference type="InterPro" id="IPR003373">
    <property type="entry name" value="Fe2_transport_prot-B"/>
</dbReference>
<dbReference type="InterPro" id="IPR050860">
    <property type="entry name" value="FeoB_GTPase"/>
</dbReference>
<dbReference type="PANTHER" id="PTHR43185:SF1">
    <property type="entry name" value="FE(2+) TRANSPORTER FEOB"/>
    <property type="match status" value="1"/>
</dbReference>